<dbReference type="Gene3D" id="3.20.20.70">
    <property type="entry name" value="Aldolase class I"/>
    <property type="match status" value="1"/>
</dbReference>
<comment type="similarity">
    <text evidence="2">Belongs to the NADH:flavin oxidoreductase/NADH oxidase family.</text>
</comment>
<evidence type="ECO:0000313" key="7">
    <source>
        <dbReference type="Proteomes" id="UP000516013"/>
    </source>
</evidence>
<name>A0A7H0EWQ8_9CYAN</name>
<dbReference type="Proteomes" id="UP000516013">
    <property type="component" value="Chromosome"/>
</dbReference>
<evidence type="ECO:0000256" key="3">
    <source>
        <dbReference type="ARBA" id="ARBA00023002"/>
    </source>
</evidence>
<dbReference type="SUPFAM" id="SSF51395">
    <property type="entry name" value="FMN-linked oxidoreductases"/>
    <property type="match status" value="1"/>
</dbReference>
<dbReference type="InterPro" id="IPR045247">
    <property type="entry name" value="Oye-like"/>
</dbReference>
<protein>
    <submittedName>
        <fullName evidence="6">Alkene reductase</fullName>
    </submittedName>
</protein>
<dbReference type="AlphaFoldDB" id="A0A7H0EWQ8"/>
<dbReference type="InterPro" id="IPR013785">
    <property type="entry name" value="Aldolase_TIM"/>
</dbReference>
<proteinExistence type="inferred from homology"/>
<comment type="cofactor">
    <cofactor evidence="1">
        <name>FMN</name>
        <dbReference type="ChEBI" id="CHEBI:58210"/>
    </cofactor>
</comment>
<keyword evidence="3" id="KW-0560">Oxidoreductase</keyword>
<dbReference type="PANTHER" id="PTHR22893">
    <property type="entry name" value="NADH OXIDOREDUCTASE-RELATED"/>
    <property type="match status" value="1"/>
</dbReference>
<keyword evidence="7" id="KW-1185">Reference proteome</keyword>
<dbReference type="GO" id="GO:0005829">
    <property type="term" value="C:cytosol"/>
    <property type="evidence" value="ECO:0007669"/>
    <property type="project" value="TreeGrafter"/>
</dbReference>
<dbReference type="PANTHER" id="PTHR22893:SF98">
    <property type="entry name" value="OXIDOREDUCTASE"/>
    <property type="match status" value="1"/>
</dbReference>
<feature type="compositionally biased region" description="Polar residues" evidence="4">
    <location>
        <begin position="122"/>
        <end position="135"/>
    </location>
</feature>
<evidence type="ECO:0000256" key="4">
    <source>
        <dbReference type="SAM" id="MobiDB-lite"/>
    </source>
</evidence>
<organism evidence="6 7">
    <name type="scientific">Cylindrospermopsis curvispora GIHE-G1</name>
    <dbReference type="NCBI Taxonomy" id="2666332"/>
    <lineage>
        <taxon>Bacteria</taxon>
        <taxon>Bacillati</taxon>
        <taxon>Cyanobacteriota</taxon>
        <taxon>Cyanophyceae</taxon>
        <taxon>Nostocales</taxon>
        <taxon>Aphanizomenonaceae</taxon>
        <taxon>Cylindrospermopsis</taxon>
    </lineage>
</organism>
<dbReference type="KEGG" id="ccur:IAR63_09730"/>
<dbReference type="GO" id="GO:0016628">
    <property type="term" value="F:oxidoreductase activity, acting on the CH-CH group of donors, NAD or NADP as acceptor"/>
    <property type="evidence" value="ECO:0007669"/>
    <property type="project" value="UniProtKB-ARBA"/>
</dbReference>
<sequence>MTSLFDSLTLGELNIPNRIIMAPLTRMRSHQPGNIPTALNATYYQQRASAGLIISEATQIIPEGQGYPATPGIHSPEQINGWSLVTQAVHERGGRIFLQLWHVGRISHSSFQPDGQAPWAPSSITPQGNTLTSTGKPVPFETPRSLTTTQIAHLLDQYELAAQYAQQAGFDGVEIHGANGYLLDQFLQDGSNQRVDIYGGSVENRARLLFQVIERCVKIWGKGRVGVRLSPYGTFNDMKDSDPVNLFRYVVEGICNVGLAYIHLIEPRSTSAGGSDKTDESAPSTAVLFGPIIQAGSLGTKLISAGGYNRAEALLAIAEHKTDAVAFGRFYISNPDLVERLRENHPLTPYERATFYGGREKGYTDYPVFSSGKDR</sequence>
<evidence type="ECO:0000256" key="2">
    <source>
        <dbReference type="ARBA" id="ARBA00005979"/>
    </source>
</evidence>
<evidence type="ECO:0000259" key="5">
    <source>
        <dbReference type="Pfam" id="PF00724"/>
    </source>
</evidence>
<feature type="region of interest" description="Disordered" evidence="4">
    <location>
        <begin position="112"/>
        <end position="141"/>
    </location>
</feature>
<dbReference type="Pfam" id="PF00724">
    <property type="entry name" value="Oxidored_FMN"/>
    <property type="match status" value="1"/>
</dbReference>
<evidence type="ECO:0000256" key="1">
    <source>
        <dbReference type="ARBA" id="ARBA00001917"/>
    </source>
</evidence>
<accession>A0A7H0EWQ8</accession>
<gene>
    <name evidence="6" type="ORF">IAR63_09730</name>
</gene>
<dbReference type="InterPro" id="IPR001155">
    <property type="entry name" value="OxRdtase_FMN_N"/>
</dbReference>
<feature type="domain" description="NADH:flavin oxidoreductase/NADH oxidase N-terminal" evidence="5">
    <location>
        <begin position="3"/>
        <end position="346"/>
    </location>
</feature>
<evidence type="ECO:0000313" key="6">
    <source>
        <dbReference type="EMBL" id="QNP28224.1"/>
    </source>
</evidence>
<dbReference type="GO" id="GO:0010181">
    <property type="term" value="F:FMN binding"/>
    <property type="evidence" value="ECO:0007669"/>
    <property type="project" value="InterPro"/>
</dbReference>
<dbReference type="RefSeq" id="WP_187705126.1">
    <property type="nucleotide sequence ID" value="NZ_CP060822.1"/>
</dbReference>
<dbReference type="CDD" id="cd02933">
    <property type="entry name" value="OYE_like_FMN"/>
    <property type="match status" value="1"/>
</dbReference>
<dbReference type="FunFam" id="3.20.20.70:FF:000059">
    <property type="entry name" value="N-ethylmaleimide reductase, FMN-linked"/>
    <property type="match status" value="1"/>
</dbReference>
<dbReference type="EMBL" id="CP060822">
    <property type="protein sequence ID" value="QNP28224.1"/>
    <property type="molecule type" value="Genomic_DNA"/>
</dbReference>
<reference evidence="6 7" key="1">
    <citation type="submission" date="2020-08" db="EMBL/GenBank/DDBJ databases">
        <title>Complete genome sequence of Raphidiopsis curvispora isolated from drinking water reservoir in South Korea.</title>
        <authorList>
            <person name="Jeong J."/>
        </authorList>
    </citation>
    <scope>NUCLEOTIDE SEQUENCE [LARGE SCALE GENOMIC DNA]</scope>
    <source>
        <strain evidence="6 7">GIHE-G1</strain>
    </source>
</reference>